<keyword evidence="5" id="KW-0436">Ligase</keyword>
<gene>
    <name evidence="5" type="ORF">H6A01_02890</name>
</gene>
<comment type="cofactor">
    <cofactor evidence="4">
        <name>Mg(2+)</name>
        <dbReference type="ChEBI" id="CHEBI:18420"/>
    </cofactor>
</comment>
<dbReference type="GO" id="GO:0030272">
    <property type="term" value="F:5-formyltetrahydrofolate cyclo-ligase activity"/>
    <property type="evidence" value="ECO:0007669"/>
    <property type="project" value="UniProtKB-EC"/>
</dbReference>
<evidence type="ECO:0000313" key="5">
    <source>
        <dbReference type="EMBL" id="MBM6912278.1"/>
    </source>
</evidence>
<dbReference type="InterPro" id="IPR002698">
    <property type="entry name" value="FTHF_cligase"/>
</dbReference>
<evidence type="ECO:0000256" key="3">
    <source>
        <dbReference type="ARBA" id="ARBA00022840"/>
    </source>
</evidence>
<dbReference type="PANTHER" id="PTHR23407">
    <property type="entry name" value="ATPASE INHIBITOR/5-FORMYLTETRAHYDROFOLATE CYCLO-LIGASE"/>
    <property type="match status" value="1"/>
</dbReference>
<dbReference type="Gene3D" id="3.40.50.10420">
    <property type="entry name" value="NagB/RpiA/CoA transferase-like"/>
    <property type="match status" value="1"/>
</dbReference>
<comment type="caution">
    <text evidence="5">The sequence shown here is derived from an EMBL/GenBank/DDBJ whole genome shotgun (WGS) entry which is preliminary data.</text>
</comment>
<organism evidence="5 6">
    <name type="scientific">Veillonella magna</name>
    <dbReference type="NCBI Taxonomy" id="464322"/>
    <lineage>
        <taxon>Bacteria</taxon>
        <taxon>Bacillati</taxon>
        <taxon>Bacillota</taxon>
        <taxon>Negativicutes</taxon>
        <taxon>Veillonellales</taxon>
        <taxon>Veillonellaceae</taxon>
        <taxon>Veillonella</taxon>
    </lineage>
</organism>
<sequence length="188" mass="20920">MDKKGLRLAMKARRQALSEEECKQWAVDLGERITASSYFHKATRIMAYLAMPKEANLDTVIERAIAAGKEVYVPVCVTRTDMVAARLQSLDDVERGVLNIRIPRPGYTMCAPEDLDLILVPGVAFDEKGGRMGMGAGYYDRFLAKATKARCVGVCWDMQVLADAIPMEAHDRPVDALITNIRTICREP</sequence>
<dbReference type="EC" id="6.3.3.2" evidence="4"/>
<evidence type="ECO:0000256" key="1">
    <source>
        <dbReference type="ARBA" id="ARBA00010638"/>
    </source>
</evidence>
<dbReference type="SUPFAM" id="SSF100950">
    <property type="entry name" value="NagB/RpiA/CoA transferase-like"/>
    <property type="match status" value="1"/>
</dbReference>
<comment type="catalytic activity">
    <reaction evidence="4">
        <text>(6S)-5-formyl-5,6,7,8-tetrahydrofolate + ATP = (6R)-5,10-methenyltetrahydrofolate + ADP + phosphate</text>
        <dbReference type="Rhea" id="RHEA:10488"/>
        <dbReference type="ChEBI" id="CHEBI:30616"/>
        <dbReference type="ChEBI" id="CHEBI:43474"/>
        <dbReference type="ChEBI" id="CHEBI:57455"/>
        <dbReference type="ChEBI" id="CHEBI:57457"/>
        <dbReference type="ChEBI" id="CHEBI:456216"/>
        <dbReference type="EC" id="6.3.3.2"/>
    </reaction>
</comment>
<dbReference type="InterPro" id="IPR037171">
    <property type="entry name" value="NagB/RpiA_transferase-like"/>
</dbReference>
<dbReference type="InterPro" id="IPR024185">
    <property type="entry name" value="FTHF_cligase-like_sf"/>
</dbReference>
<dbReference type="EMBL" id="JACJLA010000003">
    <property type="protein sequence ID" value="MBM6912278.1"/>
    <property type="molecule type" value="Genomic_DNA"/>
</dbReference>
<proteinExistence type="inferred from homology"/>
<dbReference type="Pfam" id="PF01812">
    <property type="entry name" value="5-FTHF_cyc-lig"/>
    <property type="match status" value="1"/>
</dbReference>
<dbReference type="PANTHER" id="PTHR23407:SF1">
    <property type="entry name" value="5-FORMYLTETRAHYDROFOLATE CYCLO-LIGASE"/>
    <property type="match status" value="1"/>
</dbReference>
<evidence type="ECO:0000313" key="6">
    <source>
        <dbReference type="Proteomes" id="UP000707138"/>
    </source>
</evidence>
<keyword evidence="4" id="KW-0479">Metal-binding</keyword>
<dbReference type="NCBIfam" id="TIGR02727">
    <property type="entry name" value="MTHFS_bact"/>
    <property type="match status" value="1"/>
</dbReference>
<dbReference type="PIRSF" id="PIRSF006806">
    <property type="entry name" value="FTHF_cligase"/>
    <property type="match status" value="1"/>
</dbReference>
<name>A0ABS2GGL0_9FIRM</name>
<protein>
    <recommendedName>
        <fullName evidence="4">5-formyltetrahydrofolate cyclo-ligase</fullName>
        <ecNumber evidence="4">6.3.3.2</ecNumber>
    </recommendedName>
</protein>
<evidence type="ECO:0000256" key="2">
    <source>
        <dbReference type="ARBA" id="ARBA00022741"/>
    </source>
</evidence>
<accession>A0ABS2GGL0</accession>
<keyword evidence="4" id="KW-0460">Magnesium</keyword>
<comment type="similarity">
    <text evidence="1 4">Belongs to the 5-formyltetrahydrofolate cyclo-ligase family.</text>
</comment>
<reference evidence="5 6" key="1">
    <citation type="journal article" date="2021" name="Sci. Rep.">
        <title>The distribution of antibiotic resistance genes in chicken gut microbiota commensals.</title>
        <authorList>
            <person name="Juricova H."/>
            <person name="Matiasovicova J."/>
            <person name="Kubasova T."/>
            <person name="Cejkova D."/>
            <person name="Rychlik I."/>
        </authorList>
    </citation>
    <scope>NUCLEOTIDE SEQUENCE [LARGE SCALE GENOMIC DNA]</scope>
    <source>
        <strain evidence="5 6">An537</strain>
    </source>
</reference>
<keyword evidence="3 4" id="KW-0067">ATP-binding</keyword>
<evidence type="ECO:0000256" key="4">
    <source>
        <dbReference type="RuleBase" id="RU361279"/>
    </source>
</evidence>
<keyword evidence="6" id="KW-1185">Reference proteome</keyword>
<dbReference type="RefSeq" id="WP_205087482.1">
    <property type="nucleotide sequence ID" value="NZ_CAUGKU010000023.1"/>
</dbReference>
<dbReference type="Proteomes" id="UP000707138">
    <property type="component" value="Unassembled WGS sequence"/>
</dbReference>
<keyword evidence="2 4" id="KW-0547">Nucleotide-binding</keyword>